<sequence length="102" mass="11463">MQLNFLIIGKHQEILDTLKRLIENNGWQALVLSEETQLAEVLQHNRVDVILLSAGLPEQTEVDIKAYALSVNSEIRVIQHYGGGSGLLKNEIYAHFPECINP</sequence>
<dbReference type="SUPFAM" id="SSF52172">
    <property type="entry name" value="CheY-like"/>
    <property type="match status" value="1"/>
</dbReference>
<accession>A0ABW5KEE6</accession>
<evidence type="ECO:0000313" key="2">
    <source>
        <dbReference type="Proteomes" id="UP001597545"/>
    </source>
</evidence>
<dbReference type="RefSeq" id="WP_380901699.1">
    <property type="nucleotide sequence ID" value="NZ_JBHUEG010000007.1"/>
</dbReference>
<organism evidence="1 2">
    <name type="scientific">Sphingobacterium suaedae</name>
    <dbReference type="NCBI Taxonomy" id="1686402"/>
    <lineage>
        <taxon>Bacteria</taxon>
        <taxon>Pseudomonadati</taxon>
        <taxon>Bacteroidota</taxon>
        <taxon>Sphingobacteriia</taxon>
        <taxon>Sphingobacteriales</taxon>
        <taxon>Sphingobacteriaceae</taxon>
        <taxon>Sphingobacterium</taxon>
    </lineage>
</organism>
<dbReference type="InterPro" id="IPR011006">
    <property type="entry name" value="CheY-like_superfamily"/>
</dbReference>
<gene>
    <name evidence="1" type="ORF">ACFSR5_05945</name>
</gene>
<evidence type="ECO:0000313" key="1">
    <source>
        <dbReference type="EMBL" id="MFD2547186.1"/>
    </source>
</evidence>
<proteinExistence type="predicted"/>
<comment type="caution">
    <text evidence="1">The sequence shown here is derived from an EMBL/GenBank/DDBJ whole genome shotgun (WGS) entry which is preliminary data.</text>
</comment>
<keyword evidence="2" id="KW-1185">Reference proteome</keyword>
<name>A0ABW5KEE6_9SPHI</name>
<reference evidence="2" key="1">
    <citation type="journal article" date="2019" name="Int. J. Syst. Evol. Microbiol.">
        <title>The Global Catalogue of Microorganisms (GCM) 10K type strain sequencing project: providing services to taxonomists for standard genome sequencing and annotation.</title>
        <authorList>
            <consortium name="The Broad Institute Genomics Platform"/>
            <consortium name="The Broad Institute Genome Sequencing Center for Infectious Disease"/>
            <person name="Wu L."/>
            <person name="Ma J."/>
        </authorList>
    </citation>
    <scope>NUCLEOTIDE SEQUENCE [LARGE SCALE GENOMIC DNA]</scope>
    <source>
        <strain evidence="2">KCTC 42662</strain>
    </source>
</reference>
<dbReference type="Proteomes" id="UP001597545">
    <property type="component" value="Unassembled WGS sequence"/>
</dbReference>
<protein>
    <submittedName>
        <fullName evidence="1">Uncharacterized protein</fullName>
    </submittedName>
</protein>
<dbReference type="EMBL" id="JBHULR010000003">
    <property type="protein sequence ID" value="MFD2547186.1"/>
    <property type="molecule type" value="Genomic_DNA"/>
</dbReference>